<dbReference type="EMBL" id="MSDQ01000006">
    <property type="protein sequence ID" value="OLO12568.1"/>
    <property type="molecule type" value="Genomic_DNA"/>
</dbReference>
<evidence type="ECO:0000256" key="3">
    <source>
        <dbReference type="ARBA" id="ARBA00022729"/>
    </source>
</evidence>
<dbReference type="GO" id="GO:0015031">
    <property type="term" value="P:protein transport"/>
    <property type="evidence" value="ECO:0007669"/>
    <property type="project" value="UniProtKB-KW"/>
</dbReference>
<dbReference type="AlphaFoldDB" id="A0A1Q8TG11"/>
<comment type="subunit">
    <text evidence="1">Monomer.</text>
</comment>
<dbReference type="RefSeq" id="WP_075368209.1">
    <property type="nucleotide sequence ID" value="NZ_MSDQ01000006.1"/>
</dbReference>
<evidence type="ECO:0000313" key="7">
    <source>
        <dbReference type="Proteomes" id="UP000186806"/>
    </source>
</evidence>
<accession>A0A1Q8TG11</accession>
<reference evidence="6 7" key="1">
    <citation type="submission" date="2016-12" db="EMBL/GenBank/DDBJ databases">
        <title>Draft genome sequences of strains Salinicola socius SMB35, Salinicola sp. MH3R3-1 and Chromohalobacter sp. SMB17 from the Verkhnekamsk potash mining region of Russia.</title>
        <authorList>
            <person name="Mavrodi D.V."/>
            <person name="Olsson B.E."/>
            <person name="Korsakova E.S."/>
            <person name="Pyankova A."/>
            <person name="Mavrodi O.V."/>
            <person name="Plotnikova E.G."/>
        </authorList>
    </citation>
    <scope>NUCLEOTIDE SEQUENCE [LARGE SCALE GENOMIC DNA]</scope>
    <source>
        <strain evidence="6 7">SMB17</strain>
    </source>
</reference>
<keyword evidence="7" id="KW-1185">Reference proteome</keyword>
<protein>
    <recommendedName>
        <fullName evidence="8">Outer membrane lipoprotein carrier protein LolA</fullName>
    </recommendedName>
</protein>
<dbReference type="STRING" id="223900.GCA_000821045_01861"/>
<comment type="caution">
    <text evidence="6">The sequence shown here is derived from an EMBL/GenBank/DDBJ whole genome shotgun (WGS) entry which is preliminary data.</text>
</comment>
<dbReference type="Pfam" id="PF19574">
    <property type="entry name" value="LolA_3"/>
    <property type="match status" value="1"/>
</dbReference>
<dbReference type="Gene3D" id="2.50.20.10">
    <property type="entry name" value="Lipoprotein localisation LolA/LolB/LppX"/>
    <property type="match status" value="1"/>
</dbReference>
<dbReference type="InterPro" id="IPR029046">
    <property type="entry name" value="LolA/LolB/LppX"/>
</dbReference>
<evidence type="ECO:0000313" key="6">
    <source>
        <dbReference type="EMBL" id="OLO12568.1"/>
    </source>
</evidence>
<dbReference type="CDD" id="cd16325">
    <property type="entry name" value="LolA"/>
    <property type="match status" value="1"/>
</dbReference>
<dbReference type="InterPro" id="IPR004564">
    <property type="entry name" value="OM_lipoprot_carrier_LolA-like"/>
</dbReference>
<feature type="chain" id="PRO_5012412473" description="Outer membrane lipoprotein carrier protein LolA" evidence="5">
    <location>
        <begin position="23"/>
        <end position="198"/>
    </location>
</feature>
<keyword evidence="2" id="KW-0813">Transport</keyword>
<evidence type="ECO:0000256" key="1">
    <source>
        <dbReference type="ARBA" id="ARBA00011245"/>
    </source>
</evidence>
<dbReference type="Proteomes" id="UP000186806">
    <property type="component" value="Unassembled WGS sequence"/>
</dbReference>
<keyword evidence="4" id="KW-0653">Protein transport</keyword>
<sequence length="198" mass="21871">MMRRLIAYACLGLVGLPLAAHAFDRQALQARLEQTPALAGHFTQIRWLADVDTELESQGRFAYVRDEKVVWQLETPVEDLLVLTPADADDATQSESARQAGREQIAALLLRLLGGDWSALDSRFTQTLEGHADDWRVTLSPRDAALAERIGEIRLAGGRYVEHLEMHTAEGDRLSVDFSDQAPLTPEAIAALPDADTR</sequence>
<evidence type="ECO:0008006" key="8">
    <source>
        <dbReference type="Google" id="ProtNLM"/>
    </source>
</evidence>
<evidence type="ECO:0000256" key="2">
    <source>
        <dbReference type="ARBA" id="ARBA00022448"/>
    </source>
</evidence>
<evidence type="ECO:0000256" key="4">
    <source>
        <dbReference type="ARBA" id="ARBA00022927"/>
    </source>
</evidence>
<organism evidence="6 7">
    <name type="scientific">Chromohalobacter japonicus</name>
    <dbReference type="NCBI Taxonomy" id="223900"/>
    <lineage>
        <taxon>Bacteria</taxon>
        <taxon>Pseudomonadati</taxon>
        <taxon>Pseudomonadota</taxon>
        <taxon>Gammaproteobacteria</taxon>
        <taxon>Oceanospirillales</taxon>
        <taxon>Halomonadaceae</taxon>
        <taxon>Chromohalobacter</taxon>
    </lineage>
</organism>
<gene>
    <name evidence="6" type="ORF">BTW10_03640</name>
</gene>
<proteinExistence type="predicted"/>
<evidence type="ECO:0000256" key="5">
    <source>
        <dbReference type="SAM" id="SignalP"/>
    </source>
</evidence>
<name>A0A1Q8TG11_9GAMM</name>
<keyword evidence="3 5" id="KW-0732">Signal</keyword>
<feature type="signal peptide" evidence="5">
    <location>
        <begin position="1"/>
        <end position="22"/>
    </location>
</feature>
<dbReference type="SUPFAM" id="SSF89392">
    <property type="entry name" value="Prokaryotic lipoproteins and lipoprotein localization factors"/>
    <property type="match status" value="1"/>
</dbReference>